<feature type="domain" description="BTB" evidence="2">
    <location>
        <begin position="986"/>
        <end position="1057"/>
    </location>
</feature>
<dbReference type="VEuPathDB" id="AmoebaDB:NAEGRDRAFT_64265"/>
<reference evidence="3 4" key="1">
    <citation type="journal article" date="2010" name="Cell">
        <title>The genome of Naegleria gruberi illuminates early eukaryotic versatility.</title>
        <authorList>
            <person name="Fritz-Laylin L.K."/>
            <person name="Prochnik S.E."/>
            <person name="Ginger M.L."/>
            <person name="Dacks J.B."/>
            <person name="Carpenter M.L."/>
            <person name="Field M.C."/>
            <person name="Kuo A."/>
            <person name="Paredez A."/>
            <person name="Chapman J."/>
            <person name="Pham J."/>
            <person name="Shu S."/>
            <person name="Neupane R."/>
            <person name="Cipriano M."/>
            <person name="Mancuso J."/>
            <person name="Tu H."/>
            <person name="Salamov A."/>
            <person name="Lindquist E."/>
            <person name="Shapiro H."/>
            <person name="Lucas S."/>
            <person name="Grigoriev I.V."/>
            <person name="Cande W.Z."/>
            <person name="Fulton C."/>
            <person name="Rokhsar D.S."/>
            <person name="Dawson S.C."/>
        </authorList>
    </citation>
    <scope>NUCLEOTIDE SEQUENCE [LARGE SCALE GENOMIC DNA]</scope>
    <source>
        <strain evidence="3 4">NEG-M</strain>
    </source>
</reference>
<feature type="region of interest" description="Disordered" evidence="1">
    <location>
        <begin position="1"/>
        <end position="48"/>
    </location>
</feature>
<gene>
    <name evidence="3" type="ORF">NAEGRDRAFT_64265</name>
</gene>
<protein>
    <submittedName>
        <fullName evidence="3">Predicted protein</fullName>
    </submittedName>
</protein>
<name>D2V604_NAEGR</name>
<organism evidence="4">
    <name type="scientific">Naegleria gruberi</name>
    <name type="common">Amoeba</name>
    <dbReference type="NCBI Taxonomy" id="5762"/>
    <lineage>
        <taxon>Eukaryota</taxon>
        <taxon>Discoba</taxon>
        <taxon>Heterolobosea</taxon>
        <taxon>Tetramitia</taxon>
        <taxon>Eutetramitia</taxon>
        <taxon>Vahlkampfiidae</taxon>
        <taxon>Naegleria</taxon>
    </lineage>
</organism>
<feature type="domain" description="BTB" evidence="2">
    <location>
        <begin position="863"/>
        <end position="934"/>
    </location>
</feature>
<dbReference type="Proteomes" id="UP000006671">
    <property type="component" value="Unassembled WGS sequence"/>
</dbReference>
<evidence type="ECO:0000313" key="3">
    <source>
        <dbReference type="EMBL" id="EFC47738.1"/>
    </source>
</evidence>
<dbReference type="EMBL" id="GG738853">
    <property type="protein sequence ID" value="EFC47738.1"/>
    <property type="molecule type" value="Genomic_DNA"/>
</dbReference>
<sequence length="1326" mass="155729">MTENLHNTPSLDQEQGDGENQINPLKRKAISRDDDASEHEQQQQLERIPKRLKNYFQTRKEEIEYDDRIEEVDFSSSLSKGTEIIKTWHVRKARNLLLELVQIEVGGVVPNSIKDVLDDVLKRREEIESLSLYLAERMVIKIQVHSTDFINDLLESNRIICPANEISQAKIMFGDESEETLRENLHNWKKYTLPNLVEIQKQLNLADDNEQEGLQNLDENEKQVMKNLMEYEEITHDDDFAYHLDRNHNPLGYNYNEDERLERLNSLDETEIKEVHEKSQWNNASNTEPVFVHFDKESKEYVYTTQELEEYDGFVNDEAFYFKYLFDEMLPDESQTKYTESPFADMKFSLEPKYHNPFLFILETTMTMFEKNQTPQEHHSLEVSYLRLATSLFILNCINTELVYLLNRVSKKSYELMARATVRGVIDSFIDNRNFSCFRMDHDIYTYSVVTAKENEMVKEIEEDLNYVLNGDDSTLRDDESDNETNETIGTIINSEEKDKENVEPTFNEGENDANEEPMLNEDDDHEDNEDDEDDNEGDEEEKEEKENQDEEDEGYLSMDTDTDTDSDIENDNYMVGHPLWDNPMEISQFDIEEMNHYKRKMIDPVAKSLSSTFEFLKSDHTETEEELTLNEDGEEDLYEERNVREPIVNQELVTQYYSDDGHFVNDDNAENDVWGSMTIAIPCAEHILDFEISMESQLPTSNSIYRDLTRLMRRGSVMHADSGAYFESFLQLKEYIQGVVEWISLKNTEKTVTEEDMLNALKFVHRPHFTGGHGSYDFETPCEYVKCEFKFDTKPQFPPESLTDVQVERQFFYNAQPIEKREILVDERFENNDPLTDNNHLADCICHFLGDMSEIPGSNIVCDTFIEFEDGRKLGLYSPLIKIRCPIFFNDFMSDSKQGISVQTIKEKLPRVNFDNLYEFFEYVYRGVTDLEDLEGSLLDSYVHAIEAMFRIEDGEMSKDTTILYNDSFNSCSTLYKLWKDDSTKDFTLFFRNDGDEKVEIKVHKFILASRIEFFRKIIIENPDLTCYDLSEVVKKELVLERFGFYLYYNDLKLQTDRYVESKMEEDLEGVEENSENEDKEMSESENSSSLQSKQNEEKEPSENDENNEMIKSPENSENTAEENEEVDEIEDEEELTFDEFVELFKLAHKFKENNLSKIASRSITHEINYTNIVDFLTLSIDCESYDLFKACEFILLSSDKELVEQVTELEDEREYFNTLRGPIDESNVIEKLSYVMRILNAPSCDLDFLFIYSLDEFHKRNLIWYIVRNISYLNTKVIQSLQFIRVDDKTNCAQLVQSLARRYHSSLDSFTNIPTTGESFQQDE</sequence>
<feature type="compositionally biased region" description="Polar residues" evidence="1">
    <location>
        <begin position="1"/>
        <end position="23"/>
    </location>
</feature>
<feature type="compositionally biased region" description="Acidic residues" evidence="1">
    <location>
        <begin position="510"/>
        <end position="569"/>
    </location>
</feature>
<feature type="compositionally biased region" description="Low complexity" evidence="1">
    <location>
        <begin position="1086"/>
        <end position="1095"/>
    </location>
</feature>
<dbReference type="PROSITE" id="PS50097">
    <property type="entry name" value="BTB"/>
    <property type="match status" value="2"/>
</dbReference>
<dbReference type="KEGG" id="ngr:NAEGRDRAFT_64265"/>
<dbReference type="InParanoid" id="D2V604"/>
<feature type="compositionally biased region" description="Basic and acidic residues" evidence="1">
    <location>
        <begin position="30"/>
        <end position="41"/>
    </location>
</feature>
<dbReference type="Gene3D" id="3.30.710.10">
    <property type="entry name" value="Potassium Channel Kv1.1, Chain A"/>
    <property type="match status" value="1"/>
</dbReference>
<dbReference type="OMA" id="ITHEINY"/>
<evidence type="ECO:0000313" key="4">
    <source>
        <dbReference type="Proteomes" id="UP000006671"/>
    </source>
</evidence>
<feature type="region of interest" description="Disordered" evidence="1">
    <location>
        <begin position="1066"/>
        <end position="1134"/>
    </location>
</feature>
<keyword evidence="4" id="KW-1185">Reference proteome</keyword>
<evidence type="ECO:0000259" key="2">
    <source>
        <dbReference type="PROSITE" id="PS50097"/>
    </source>
</evidence>
<feature type="compositionally biased region" description="Acidic residues" evidence="1">
    <location>
        <begin position="1121"/>
        <end position="1134"/>
    </location>
</feature>
<feature type="compositionally biased region" description="Acidic residues" evidence="1">
    <location>
        <begin position="1067"/>
        <end position="1082"/>
    </location>
</feature>
<dbReference type="InterPro" id="IPR000210">
    <property type="entry name" value="BTB/POZ_dom"/>
</dbReference>
<evidence type="ECO:0000256" key="1">
    <source>
        <dbReference type="SAM" id="MobiDB-lite"/>
    </source>
</evidence>
<proteinExistence type="predicted"/>
<dbReference type="InterPro" id="IPR011333">
    <property type="entry name" value="SKP1/BTB/POZ_sf"/>
</dbReference>
<feature type="region of interest" description="Disordered" evidence="1">
    <location>
        <begin position="472"/>
        <end position="569"/>
    </location>
</feature>
<dbReference type="RefSeq" id="XP_002680482.1">
    <property type="nucleotide sequence ID" value="XM_002680436.1"/>
</dbReference>
<accession>D2V604</accession>
<dbReference type="CDD" id="cd18186">
    <property type="entry name" value="BTB_POZ_ZBTB_KLHL-like"/>
    <property type="match status" value="1"/>
</dbReference>
<dbReference type="OrthoDB" id="10363203at2759"/>
<dbReference type="GeneID" id="8861916"/>